<dbReference type="Proteomes" id="UP001365542">
    <property type="component" value="Unassembled WGS sequence"/>
</dbReference>
<keyword evidence="8" id="KW-0624">Polysaccharide degradation</keyword>
<dbReference type="PANTHER" id="PTHR38050">
    <property type="match status" value="1"/>
</dbReference>
<dbReference type="PANTHER" id="PTHR38050:SF2">
    <property type="entry name" value="FERULOYL ESTERASE C-RELATED"/>
    <property type="match status" value="1"/>
</dbReference>
<keyword evidence="11" id="KW-0472">Membrane</keyword>
<evidence type="ECO:0000256" key="11">
    <source>
        <dbReference type="SAM" id="Phobius"/>
    </source>
</evidence>
<protein>
    <recommendedName>
        <fullName evidence="2">feruloyl esterase</fullName>
        <ecNumber evidence="2">3.1.1.73</ecNumber>
    </recommendedName>
</protein>
<evidence type="ECO:0000313" key="13">
    <source>
        <dbReference type="EMBL" id="KAK6535611.1"/>
    </source>
</evidence>
<keyword evidence="5 12" id="KW-0732">Signal</keyword>
<proteinExistence type="predicted"/>
<evidence type="ECO:0000256" key="6">
    <source>
        <dbReference type="ARBA" id="ARBA00022801"/>
    </source>
</evidence>
<keyword evidence="11" id="KW-0812">Transmembrane</keyword>
<sequence length="379" mass="39858">MARLLSPILLSLLLKDVLAQTAGCGKNATKAVIGNIGAVNITSSKMTRSFYLNLPPDYDPNTPHAAVFGFHGSGVNGLLFEADTRLSDPQFATDKILVYPNGLNDVWATGVDAAGATPLDWDLTFIQDLLDNLRENYCIDDQRIYATGISNGGGFVNRIACSPSLGANFAAFAPVSGAYTGYEQNSTGNSTCDPFKLPTPILSIHGGNDTTVPYNGRNSSINSTDIIATPPIEYWLQGWIDRNDCTNQTETTNGTVHHFTWTCAGVESAMEHYKVDNMGHYWPSTTPTFSQVSAGAPPTPIDGNTLIIAFFDRFTKNVTGTATSPSSTQSGGPSTTSGGTTTSAAGSGTGAAGRIDISLANVGLAVMISIFGGLGFVMV</sequence>
<feature type="transmembrane region" description="Helical" evidence="11">
    <location>
        <begin position="359"/>
        <end position="378"/>
    </location>
</feature>
<evidence type="ECO:0000256" key="3">
    <source>
        <dbReference type="ARBA" id="ARBA00022525"/>
    </source>
</evidence>
<dbReference type="AlphaFoldDB" id="A0AAV9X709"/>
<evidence type="ECO:0000256" key="4">
    <source>
        <dbReference type="ARBA" id="ARBA00022651"/>
    </source>
</evidence>
<comment type="caution">
    <text evidence="13">The sequence shown here is derived from an EMBL/GenBank/DDBJ whole genome shotgun (WGS) entry which is preliminary data.</text>
</comment>
<evidence type="ECO:0000256" key="7">
    <source>
        <dbReference type="ARBA" id="ARBA00023277"/>
    </source>
</evidence>
<dbReference type="InterPro" id="IPR029058">
    <property type="entry name" value="AB_hydrolase_fold"/>
</dbReference>
<evidence type="ECO:0000256" key="1">
    <source>
        <dbReference type="ARBA" id="ARBA00004613"/>
    </source>
</evidence>
<accession>A0AAV9X709</accession>
<comment type="catalytic activity">
    <reaction evidence="9">
        <text>feruloyl-polysaccharide + H2O = ferulate + polysaccharide.</text>
        <dbReference type="EC" id="3.1.1.73"/>
    </reaction>
</comment>
<feature type="chain" id="PRO_5043833052" description="feruloyl esterase" evidence="12">
    <location>
        <begin position="20"/>
        <end position="379"/>
    </location>
</feature>
<feature type="region of interest" description="Disordered" evidence="10">
    <location>
        <begin position="321"/>
        <end position="349"/>
    </location>
</feature>
<dbReference type="GO" id="GO:0045493">
    <property type="term" value="P:xylan catabolic process"/>
    <property type="evidence" value="ECO:0007669"/>
    <property type="project" value="UniProtKB-KW"/>
</dbReference>
<keyword evidence="6" id="KW-0378">Hydrolase</keyword>
<evidence type="ECO:0000313" key="14">
    <source>
        <dbReference type="Proteomes" id="UP001365542"/>
    </source>
</evidence>
<keyword evidence="4" id="KW-0858">Xylan degradation</keyword>
<feature type="compositionally biased region" description="Low complexity" evidence="10">
    <location>
        <begin position="321"/>
        <end position="346"/>
    </location>
</feature>
<name>A0AAV9X709_9PEZI</name>
<dbReference type="SUPFAM" id="SSF53474">
    <property type="entry name" value="alpha/beta-Hydrolases"/>
    <property type="match status" value="1"/>
</dbReference>
<keyword evidence="3" id="KW-0964">Secreted</keyword>
<dbReference type="GO" id="GO:0005576">
    <property type="term" value="C:extracellular region"/>
    <property type="evidence" value="ECO:0007669"/>
    <property type="project" value="UniProtKB-SubCell"/>
</dbReference>
<keyword evidence="11" id="KW-1133">Transmembrane helix</keyword>
<reference evidence="13 14" key="1">
    <citation type="submission" date="2019-10" db="EMBL/GenBank/DDBJ databases">
        <authorList>
            <person name="Palmer J.M."/>
        </authorList>
    </citation>
    <scope>NUCLEOTIDE SEQUENCE [LARGE SCALE GENOMIC DNA]</scope>
    <source>
        <strain evidence="13 14">TWF694</strain>
    </source>
</reference>
<dbReference type="EC" id="3.1.1.73" evidence="2"/>
<feature type="signal peptide" evidence="12">
    <location>
        <begin position="1"/>
        <end position="19"/>
    </location>
</feature>
<keyword evidence="7" id="KW-0119">Carbohydrate metabolism</keyword>
<evidence type="ECO:0000256" key="12">
    <source>
        <dbReference type="SAM" id="SignalP"/>
    </source>
</evidence>
<gene>
    <name evidence="13" type="ORF">TWF694_002066</name>
</gene>
<dbReference type="Gene3D" id="3.40.50.1820">
    <property type="entry name" value="alpha/beta hydrolase"/>
    <property type="match status" value="1"/>
</dbReference>
<dbReference type="GO" id="GO:0030600">
    <property type="term" value="F:feruloyl esterase activity"/>
    <property type="evidence" value="ECO:0007669"/>
    <property type="project" value="UniProtKB-EC"/>
</dbReference>
<dbReference type="InterPro" id="IPR043595">
    <property type="entry name" value="FaeB/C/D"/>
</dbReference>
<comment type="subcellular location">
    <subcellularLocation>
        <location evidence="1">Secreted</location>
    </subcellularLocation>
</comment>
<organism evidence="13 14">
    <name type="scientific">Orbilia ellipsospora</name>
    <dbReference type="NCBI Taxonomy" id="2528407"/>
    <lineage>
        <taxon>Eukaryota</taxon>
        <taxon>Fungi</taxon>
        <taxon>Dikarya</taxon>
        <taxon>Ascomycota</taxon>
        <taxon>Pezizomycotina</taxon>
        <taxon>Orbiliomycetes</taxon>
        <taxon>Orbiliales</taxon>
        <taxon>Orbiliaceae</taxon>
        <taxon>Orbilia</taxon>
    </lineage>
</organism>
<evidence type="ECO:0000256" key="10">
    <source>
        <dbReference type="SAM" id="MobiDB-lite"/>
    </source>
</evidence>
<evidence type="ECO:0000256" key="8">
    <source>
        <dbReference type="ARBA" id="ARBA00023326"/>
    </source>
</evidence>
<evidence type="ECO:0000256" key="9">
    <source>
        <dbReference type="ARBA" id="ARBA00034075"/>
    </source>
</evidence>
<evidence type="ECO:0000256" key="2">
    <source>
        <dbReference type="ARBA" id="ARBA00013091"/>
    </source>
</evidence>
<keyword evidence="14" id="KW-1185">Reference proteome</keyword>
<evidence type="ECO:0000256" key="5">
    <source>
        <dbReference type="ARBA" id="ARBA00022729"/>
    </source>
</evidence>
<dbReference type="EMBL" id="JAVHJO010000010">
    <property type="protein sequence ID" value="KAK6535611.1"/>
    <property type="molecule type" value="Genomic_DNA"/>
</dbReference>